<name>A0ACC5VEU4_STUCH</name>
<comment type="caution">
    <text evidence="1">The sequence shown here is derived from an EMBL/GenBank/DDBJ whole genome shotgun (WGS) entry which is preliminary data.</text>
</comment>
<dbReference type="EMBL" id="JAHHFP010000007">
    <property type="protein sequence ID" value="MBX7270583.1"/>
    <property type="molecule type" value="Genomic_DNA"/>
</dbReference>
<organism evidence="1 2">
    <name type="scientific">Stutzerimonas chloritidismutans</name>
    <name type="common">Pseudomonas chloritidismutans</name>
    <dbReference type="NCBI Taxonomy" id="203192"/>
    <lineage>
        <taxon>Bacteria</taxon>
        <taxon>Pseudomonadati</taxon>
        <taxon>Pseudomonadota</taxon>
        <taxon>Gammaproteobacteria</taxon>
        <taxon>Pseudomonadales</taxon>
        <taxon>Pseudomonadaceae</taxon>
        <taxon>Stutzerimonas</taxon>
    </lineage>
</organism>
<protein>
    <submittedName>
        <fullName evidence="1">Integrase</fullName>
    </submittedName>
</protein>
<keyword evidence="2" id="KW-1185">Reference proteome</keyword>
<gene>
    <name evidence="1" type="ORF">KJJ99_02060</name>
</gene>
<dbReference type="Proteomes" id="UP000782475">
    <property type="component" value="Unassembled WGS sequence"/>
</dbReference>
<reference evidence="1 2" key="1">
    <citation type="journal article" date="2021" name="Appl. Microbiol. Biotechnol.">
        <title>Biotechnological applications of marine bacteria in bioremediation of environments polluted with hydrocarbons and plastics.</title>
        <authorList>
            <person name="Muriel-Millan L.F."/>
            <person name="Millan-Lopez S."/>
            <person name="Pardo-Lopez L."/>
        </authorList>
    </citation>
    <scope>NUCLEOTIDE SEQUENCE [LARGE SCALE GENOMIC DNA]</scope>
    <source>
        <strain evidence="1 2">GOM4</strain>
    </source>
</reference>
<proteinExistence type="predicted"/>
<evidence type="ECO:0000313" key="2">
    <source>
        <dbReference type="Proteomes" id="UP000782475"/>
    </source>
</evidence>
<sequence>MYEQRSDKQPLRFAPICVHDSKHRFGLRLRAAGVTAEDRKFMLGHKNGSITSHYSAAELGKLIDEANKISATDSRGPALTILRRKAG</sequence>
<evidence type="ECO:0000313" key="1">
    <source>
        <dbReference type="EMBL" id="MBX7270583.1"/>
    </source>
</evidence>
<accession>A0ACC5VEU4</accession>